<keyword evidence="1" id="KW-0812">Transmembrane</keyword>
<gene>
    <name evidence="2" type="ORF">ENT43_00535</name>
</gene>
<accession>A0A7C4M074</accession>
<evidence type="ECO:0000256" key="1">
    <source>
        <dbReference type="SAM" id="Phobius"/>
    </source>
</evidence>
<feature type="transmembrane region" description="Helical" evidence="1">
    <location>
        <begin position="284"/>
        <end position="307"/>
    </location>
</feature>
<keyword evidence="1" id="KW-0472">Membrane</keyword>
<organism evidence="2">
    <name type="scientific">candidate division CPR3 bacterium</name>
    <dbReference type="NCBI Taxonomy" id="2268181"/>
    <lineage>
        <taxon>Bacteria</taxon>
        <taxon>Bacteria division CPR3</taxon>
    </lineage>
</organism>
<dbReference type="AlphaFoldDB" id="A0A7C4M074"/>
<evidence type="ECO:0008006" key="3">
    <source>
        <dbReference type="Google" id="ProtNLM"/>
    </source>
</evidence>
<proteinExistence type="predicted"/>
<comment type="caution">
    <text evidence="2">The sequence shown here is derived from an EMBL/GenBank/DDBJ whole genome shotgun (WGS) entry which is preliminary data.</text>
</comment>
<sequence>MKNKKITYFFLTLLFVFCFIGFPAKTLALEDDMQNRGFSLSPGSVDDVLSPGQTKEYEIVIKNNNSQESSFAIEIEDFEFSSDPKLNGHLLGKNKSKYSLRDYMKIEPEEINIKAGETSSLKVSVSLPSGISLPGLYSAVLIKQKNNIFEEGVTRIIPRIGVFFYIAVDGVFSGGNQSLGFKYKSFSKACFDSGCVDSDEKYNVLEISLKNEKNTHLSLYGTIEISNMVGKKIALLPINSWLVAPNSEKIKEIKWKNPPRLIGLYKAKVVLNNNHDSGIIEKSFYFWSLPWQLIFILIAAAFLIIFLPISKNKLKKIVDKKNKK</sequence>
<protein>
    <recommendedName>
        <fullName evidence="3">DUF916 domain-containing protein</fullName>
    </recommendedName>
</protein>
<evidence type="ECO:0000313" key="2">
    <source>
        <dbReference type="EMBL" id="HGT70730.1"/>
    </source>
</evidence>
<reference evidence="2" key="1">
    <citation type="journal article" date="2020" name="mSystems">
        <title>Genome- and Community-Level Interaction Insights into Carbon Utilization and Element Cycling Functions of Hydrothermarchaeota in Hydrothermal Sediment.</title>
        <authorList>
            <person name="Zhou Z."/>
            <person name="Liu Y."/>
            <person name="Xu W."/>
            <person name="Pan J."/>
            <person name="Luo Z.H."/>
            <person name="Li M."/>
        </authorList>
    </citation>
    <scope>NUCLEOTIDE SEQUENCE [LARGE SCALE GENOMIC DNA]</scope>
    <source>
        <strain evidence="2">SpSt-579</strain>
    </source>
</reference>
<name>A0A7C4M074_UNCC3</name>
<dbReference type="EMBL" id="DSYQ01000002">
    <property type="protein sequence ID" value="HGT70730.1"/>
    <property type="molecule type" value="Genomic_DNA"/>
</dbReference>
<keyword evidence="1" id="KW-1133">Transmembrane helix</keyword>